<evidence type="ECO:0008006" key="3">
    <source>
        <dbReference type="Google" id="ProtNLM"/>
    </source>
</evidence>
<protein>
    <recommendedName>
        <fullName evidence="3">DUF2232 domain-containing protein</fullName>
    </recommendedName>
</protein>
<proteinExistence type="predicted"/>
<dbReference type="EMBL" id="UINC01001353">
    <property type="protein sequence ID" value="SUZ78424.1"/>
    <property type="molecule type" value="Genomic_DNA"/>
</dbReference>
<feature type="transmembrane region" description="Helical" evidence="1">
    <location>
        <begin position="259"/>
        <end position="278"/>
    </location>
</feature>
<feature type="transmembrane region" description="Helical" evidence="1">
    <location>
        <begin position="91"/>
        <end position="109"/>
    </location>
</feature>
<sequence length="329" mass="34454">MRPPSAGGLSGDGAAGSVADEAIWPRAVGLLFITFILFVMLSLSISAGVLVAFPFLALMMVLGLRRVPAAVAAVFAVFVAVGVPARGGIWYFERGWAVVLAGCFVVLTMRWPRSRFFPRALAAVAATAALVGLALMIRPGSWAVVDWLITEGLMRSASLIAQGLILSDPEAYTTADLNTAYELTMQLGGLFPALLGLSSLAGLAVAWWAYVRLSAGSGLGLGPLREFRFNDHLVWLFLIGLALYLFGSGEGWTGGGGNAVVFMGGLYAMRGAGVLLFLSGGLTVFGFLFLVVGMLFLSPVLISGALLVGLGDTWLDLRSKTKAIAGSKS</sequence>
<feature type="transmembrane region" description="Helical" evidence="1">
    <location>
        <begin position="285"/>
        <end position="310"/>
    </location>
</feature>
<evidence type="ECO:0000313" key="2">
    <source>
        <dbReference type="EMBL" id="SUZ78424.1"/>
    </source>
</evidence>
<feature type="transmembrane region" description="Helical" evidence="1">
    <location>
        <begin position="116"/>
        <end position="137"/>
    </location>
</feature>
<feature type="transmembrane region" description="Helical" evidence="1">
    <location>
        <begin position="30"/>
        <end position="55"/>
    </location>
</feature>
<reference evidence="2" key="1">
    <citation type="submission" date="2018-05" db="EMBL/GenBank/DDBJ databases">
        <authorList>
            <person name="Lanie J.A."/>
            <person name="Ng W.-L."/>
            <person name="Kazmierczak K.M."/>
            <person name="Andrzejewski T.M."/>
            <person name="Davidsen T.M."/>
            <person name="Wayne K.J."/>
            <person name="Tettelin H."/>
            <person name="Glass J.I."/>
            <person name="Rusch D."/>
            <person name="Podicherti R."/>
            <person name="Tsui H.-C.T."/>
            <person name="Winkler M.E."/>
        </authorList>
    </citation>
    <scope>NUCLEOTIDE SEQUENCE</scope>
</reference>
<accession>A0A381QHS9</accession>
<feature type="transmembrane region" description="Helical" evidence="1">
    <location>
        <begin position="232"/>
        <end position="247"/>
    </location>
</feature>
<dbReference type="AlphaFoldDB" id="A0A381QHS9"/>
<feature type="transmembrane region" description="Helical" evidence="1">
    <location>
        <begin position="190"/>
        <end position="211"/>
    </location>
</feature>
<keyword evidence="1" id="KW-0812">Transmembrane</keyword>
<evidence type="ECO:0000256" key="1">
    <source>
        <dbReference type="SAM" id="Phobius"/>
    </source>
</evidence>
<organism evidence="2">
    <name type="scientific">marine metagenome</name>
    <dbReference type="NCBI Taxonomy" id="408172"/>
    <lineage>
        <taxon>unclassified sequences</taxon>
        <taxon>metagenomes</taxon>
        <taxon>ecological metagenomes</taxon>
    </lineage>
</organism>
<feature type="transmembrane region" description="Helical" evidence="1">
    <location>
        <begin position="67"/>
        <end position="85"/>
    </location>
</feature>
<gene>
    <name evidence="2" type="ORF">METZ01_LOCUS31278</name>
</gene>
<name>A0A381QHS9_9ZZZZ</name>
<keyword evidence="1" id="KW-0472">Membrane</keyword>
<keyword evidence="1" id="KW-1133">Transmembrane helix</keyword>